<dbReference type="RefSeq" id="WP_301165856.1">
    <property type="nucleotide sequence ID" value="NZ_JAUHTR010000004.1"/>
</dbReference>
<evidence type="ECO:0000313" key="3">
    <source>
        <dbReference type="Proteomes" id="UP001172721"/>
    </source>
</evidence>
<proteinExistence type="predicted"/>
<sequence>MDIRKNAERQWARQKYEVMAKSYRYYSGIRDRFREAKEEEDYLSILDELNELEDLSYTKKGFINTAEHLWGYFKKSATEEEKSQFFQMLEDCSNLPEEFGKGEPAAENLLSYIRETLLPAYPQAYLSQSSILK</sequence>
<comment type="caution">
    <text evidence="2">The sequence shown here is derived from an EMBL/GenBank/DDBJ whole genome shotgun (WGS) entry which is preliminary data.</text>
</comment>
<dbReference type="InterPro" id="IPR013560">
    <property type="entry name" value="DUF1722"/>
</dbReference>
<gene>
    <name evidence="2" type="ORF">QYB97_10000</name>
</gene>
<keyword evidence="3" id="KW-1185">Reference proteome</keyword>
<dbReference type="EMBL" id="JAUHTR010000004">
    <property type="protein sequence ID" value="MDN4524809.1"/>
    <property type="molecule type" value="Genomic_DNA"/>
</dbReference>
<dbReference type="Proteomes" id="UP001172721">
    <property type="component" value="Unassembled WGS sequence"/>
</dbReference>
<dbReference type="Pfam" id="PF08349">
    <property type="entry name" value="DUF1722"/>
    <property type="match status" value="1"/>
</dbReference>
<feature type="domain" description="DUF1722" evidence="1">
    <location>
        <begin position="15"/>
        <end position="132"/>
    </location>
</feature>
<protein>
    <submittedName>
        <fullName evidence="2">DUF1722 domain-containing protein</fullName>
    </submittedName>
</protein>
<accession>A0ABT8HVR7</accession>
<evidence type="ECO:0000313" key="2">
    <source>
        <dbReference type="EMBL" id="MDN4524809.1"/>
    </source>
</evidence>
<name>A0ABT8HVR7_9BACL</name>
<reference evidence="2" key="1">
    <citation type="submission" date="2023-07" db="EMBL/GenBank/DDBJ databases">
        <title>Fictibacillus sp. isolated from freshwater pond.</title>
        <authorList>
            <person name="Kirdat K."/>
            <person name="Bhat A."/>
            <person name="Mourya A."/>
            <person name="Yadav A."/>
        </authorList>
    </citation>
    <scope>NUCLEOTIDE SEQUENCE</scope>
    <source>
        <strain evidence="2">NE201</strain>
    </source>
</reference>
<organism evidence="2 3">
    <name type="scientific">Fictibacillus fluitans</name>
    <dbReference type="NCBI Taxonomy" id="3058422"/>
    <lineage>
        <taxon>Bacteria</taxon>
        <taxon>Bacillati</taxon>
        <taxon>Bacillota</taxon>
        <taxon>Bacilli</taxon>
        <taxon>Bacillales</taxon>
        <taxon>Fictibacillaceae</taxon>
        <taxon>Fictibacillus</taxon>
    </lineage>
</organism>
<evidence type="ECO:0000259" key="1">
    <source>
        <dbReference type="Pfam" id="PF08349"/>
    </source>
</evidence>